<proteinExistence type="predicted"/>
<evidence type="ECO:0000313" key="3">
    <source>
        <dbReference type="EMBL" id="MEL0616336.1"/>
    </source>
</evidence>
<comment type="caution">
    <text evidence="3">The sequence shown here is derived from an EMBL/GenBank/DDBJ whole genome shotgun (WGS) entry which is preliminary data.</text>
</comment>
<reference evidence="3 4" key="1">
    <citation type="submission" date="2024-02" db="EMBL/GenBank/DDBJ databases">
        <title>Bacteria isolated from the canopy kelp, Nereocystis luetkeana.</title>
        <authorList>
            <person name="Pfister C.A."/>
            <person name="Younker I.T."/>
            <person name="Light S.H."/>
        </authorList>
    </citation>
    <scope>NUCLEOTIDE SEQUENCE [LARGE SCALE GENOMIC DNA]</scope>
    <source>
        <strain evidence="3 4">TI.5.07</strain>
    </source>
</reference>
<protein>
    <submittedName>
        <fullName evidence="3">Type VI secretion system protein TssA</fullName>
    </submittedName>
</protein>
<dbReference type="NCBIfam" id="TIGR03363">
    <property type="entry name" value="VI_chp_8"/>
    <property type="match status" value="1"/>
</dbReference>
<dbReference type="GeneID" id="43178270"/>
<dbReference type="InterPro" id="IPR010657">
    <property type="entry name" value="ImpA_N"/>
</dbReference>
<gene>
    <name evidence="3" type="primary">tssA</name>
    <name evidence="3" type="ORF">V6243_05780</name>
</gene>
<feature type="region of interest" description="Disordered" evidence="1">
    <location>
        <begin position="256"/>
        <end position="299"/>
    </location>
</feature>
<feature type="domain" description="ImpA N-terminal" evidence="2">
    <location>
        <begin position="17"/>
        <end position="131"/>
    </location>
</feature>
<evidence type="ECO:0000259" key="2">
    <source>
        <dbReference type="Pfam" id="PF06812"/>
    </source>
</evidence>
<name>A0ABU9GCZ3_COBMA</name>
<dbReference type="Pfam" id="PF06812">
    <property type="entry name" value="ImpA_N"/>
    <property type="match status" value="1"/>
</dbReference>
<sequence>MADEWDRDELLAPIGAHGTGEDLGFSLLFDEIKEARRADPAYLSQGEWQADLKKSDWNAVISLTADGLAEQSKDLSLAGWLCEGLAHRDHFMGLAWGLELMTALCEQYWETLYPTLEEGDEERVARLTWLDDTLAGMIGTLPLVEGQLYGLDRYEESRQVENLARTDVDAMESALADGKINADIFQRSVVLTETATFRERHQQIVKCQQALAGLVAQLNAQLGVSAPTFSQLQRGLADCTQLIERLLGERGVSLDDEAQASAESDAEVTDAASGDASTGDASVTPSAQAGMAPAALRTTPQTREEAFDMLNGVAQYFKGSEPHSPVPYLVERAVRWGRMPLEEWLRDVIREEHVVDGIRETLGTQRRDDH</sequence>
<dbReference type="EMBL" id="JBAKAP010000005">
    <property type="protein sequence ID" value="MEL0616336.1"/>
    <property type="molecule type" value="Genomic_DNA"/>
</dbReference>
<feature type="compositionally biased region" description="Acidic residues" evidence="1">
    <location>
        <begin position="256"/>
        <end position="268"/>
    </location>
</feature>
<evidence type="ECO:0000313" key="4">
    <source>
        <dbReference type="Proteomes" id="UP001378242"/>
    </source>
</evidence>
<dbReference type="InterPro" id="IPR017740">
    <property type="entry name" value="TssA-like"/>
</dbReference>
<organism evidence="3 4">
    <name type="scientific">Cobetia marina</name>
    <name type="common">Deleya marina</name>
    <dbReference type="NCBI Taxonomy" id="28258"/>
    <lineage>
        <taxon>Bacteria</taxon>
        <taxon>Pseudomonadati</taxon>
        <taxon>Pseudomonadota</taxon>
        <taxon>Gammaproteobacteria</taxon>
        <taxon>Oceanospirillales</taxon>
        <taxon>Halomonadaceae</taxon>
        <taxon>Cobetia</taxon>
    </lineage>
</organism>
<dbReference type="RefSeq" id="WP_084208877.1">
    <property type="nucleotide sequence ID" value="NZ_CP017114.1"/>
</dbReference>
<feature type="compositionally biased region" description="Low complexity" evidence="1">
    <location>
        <begin position="269"/>
        <end position="282"/>
    </location>
</feature>
<keyword evidence="4" id="KW-1185">Reference proteome</keyword>
<accession>A0ABU9GCZ3</accession>
<dbReference type="PANTHER" id="PTHR37951">
    <property type="entry name" value="CYTOPLASMIC PROTEIN-RELATED"/>
    <property type="match status" value="1"/>
</dbReference>
<dbReference type="PANTHER" id="PTHR37951:SF1">
    <property type="entry name" value="TYPE VI SECRETION SYSTEM COMPONENT TSSA1"/>
    <property type="match status" value="1"/>
</dbReference>
<evidence type="ECO:0000256" key="1">
    <source>
        <dbReference type="SAM" id="MobiDB-lite"/>
    </source>
</evidence>
<dbReference type="Proteomes" id="UP001378242">
    <property type="component" value="Unassembled WGS sequence"/>
</dbReference>